<accession>A0A0L8GVB5</accession>
<name>A0A0L8GVB5_OCTBM</name>
<gene>
    <name evidence="1" type="ORF">OCBIM_22027344mg</name>
</gene>
<proteinExistence type="predicted"/>
<protein>
    <submittedName>
        <fullName evidence="1">Uncharacterized protein</fullName>
    </submittedName>
</protein>
<dbReference type="AlphaFoldDB" id="A0A0L8GVB5"/>
<evidence type="ECO:0000313" key="1">
    <source>
        <dbReference type="EMBL" id="KOF80842.1"/>
    </source>
</evidence>
<sequence>MLTIINVIRKYKNVQSCLICHPAISAEKHLKDVKIQSYDVQGDVGFYLSIVYIIFQ</sequence>
<reference evidence="1" key="1">
    <citation type="submission" date="2015-07" db="EMBL/GenBank/DDBJ databases">
        <title>MeaNS - Measles Nucleotide Surveillance Program.</title>
        <authorList>
            <person name="Tran T."/>
            <person name="Druce J."/>
        </authorList>
    </citation>
    <scope>NUCLEOTIDE SEQUENCE</scope>
    <source>
        <strain evidence="1">UCB-OBI-ISO-001</strain>
        <tissue evidence="1">Gonad</tissue>
    </source>
</reference>
<organism evidence="1">
    <name type="scientific">Octopus bimaculoides</name>
    <name type="common">California two-spotted octopus</name>
    <dbReference type="NCBI Taxonomy" id="37653"/>
    <lineage>
        <taxon>Eukaryota</taxon>
        <taxon>Metazoa</taxon>
        <taxon>Spiralia</taxon>
        <taxon>Lophotrochozoa</taxon>
        <taxon>Mollusca</taxon>
        <taxon>Cephalopoda</taxon>
        <taxon>Coleoidea</taxon>
        <taxon>Octopodiformes</taxon>
        <taxon>Octopoda</taxon>
        <taxon>Incirrata</taxon>
        <taxon>Octopodidae</taxon>
        <taxon>Octopus</taxon>
    </lineage>
</organism>
<dbReference type="EMBL" id="KQ420261">
    <property type="protein sequence ID" value="KOF80842.1"/>
    <property type="molecule type" value="Genomic_DNA"/>
</dbReference>